<reference evidence="2 3" key="1">
    <citation type="submission" date="2019-09" db="EMBL/GenBank/DDBJ databases">
        <authorList>
            <person name="Chandra G."/>
            <person name="Truman W A."/>
        </authorList>
    </citation>
    <scope>NUCLEOTIDE SEQUENCE [LARGE SCALE GENOMIC DNA]</scope>
    <source>
        <strain evidence="2">PS710</strain>
    </source>
</reference>
<dbReference type="Pfam" id="PF02515">
    <property type="entry name" value="CoA_transf_3"/>
    <property type="match status" value="1"/>
</dbReference>
<dbReference type="PANTHER" id="PTHR48228">
    <property type="entry name" value="SUCCINYL-COA--D-CITRAMALATE COA-TRANSFERASE"/>
    <property type="match status" value="1"/>
</dbReference>
<sequence>MGPLKGARVIEMAGIGPTPFCAMMLADAGADVIRIERKAPAALVGRRDPRADPLLRNRRCITLDLKRPEGIAAVKRLVAGADALIEGFRPGVMERLGLAPETCHEINPRLVYGRMTGWGQTGPLSQSAGHDLNYIALSGALHAIGSPEQPTPPLNLVGDFGGGSMMLAFGIVAAMWEATRSGKGQVIDAAMSDGAAVLMAPFYTMVANGSWRDERASNTLDGALPEYGAYRCADGKFISIAPLEPQFYEEFLERMEITEPEFSERSNRALWPTLKAKLAQRFLERTRDQWCKLLEGTDVCFAPVLSIAEAPSHPHHIARNTFITVGETIQPAPAPRYDRTPSATPTPRNSGLETARQVFTEAGFSNEEFEHLRVSGVLVED</sequence>
<dbReference type="AlphaFoldDB" id="A0A5E7BXV3"/>
<keyword evidence="2" id="KW-0808">Transferase</keyword>
<feature type="compositionally biased region" description="Polar residues" evidence="1">
    <location>
        <begin position="341"/>
        <end position="352"/>
    </location>
</feature>
<proteinExistence type="predicted"/>
<dbReference type="EC" id="2.8.3.22" evidence="2"/>
<dbReference type="Gene3D" id="3.40.50.10540">
    <property type="entry name" value="Crotonobetainyl-coa:carnitine coa-transferase, domain 1"/>
    <property type="match status" value="1"/>
</dbReference>
<dbReference type="PANTHER" id="PTHR48228:SF5">
    <property type="entry name" value="ALPHA-METHYLACYL-COA RACEMASE"/>
    <property type="match status" value="1"/>
</dbReference>
<evidence type="ECO:0000313" key="3">
    <source>
        <dbReference type="Proteomes" id="UP000381093"/>
    </source>
</evidence>
<dbReference type="InterPro" id="IPR003673">
    <property type="entry name" value="CoA-Trfase_fam_III"/>
</dbReference>
<name>A0A5E7BXV3_PSEFL</name>
<gene>
    <name evidence="2" type="primary">smtA</name>
    <name evidence="2" type="ORF">PS710_02370</name>
</gene>
<evidence type="ECO:0000313" key="2">
    <source>
        <dbReference type="EMBL" id="VVN97302.1"/>
    </source>
</evidence>
<dbReference type="InterPro" id="IPR044855">
    <property type="entry name" value="CoA-Trfase_III_dom3_sf"/>
</dbReference>
<dbReference type="EMBL" id="CABVHW010000006">
    <property type="protein sequence ID" value="VVN97302.1"/>
    <property type="molecule type" value="Genomic_DNA"/>
</dbReference>
<dbReference type="Proteomes" id="UP000381093">
    <property type="component" value="Unassembled WGS sequence"/>
</dbReference>
<dbReference type="InterPro" id="IPR023606">
    <property type="entry name" value="CoA-Trfase_III_dom_1_sf"/>
</dbReference>
<protein>
    <submittedName>
        <fullName evidence="2">Succinyl-CoA--L-malate CoA-transferase alpha subunit</fullName>
        <ecNumber evidence="2">2.8.3.22</ecNumber>
    </submittedName>
</protein>
<evidence type="ECO:0000256" key="1">
    <source>
        <dbReference type="SAM" id="MobiDB-lite"/>
    </source>
</evidence>
<dbReference type="Gene3D" id="3.30.1540.10">
    <property type="entry name" value="formyl-coa transferase, domain 3"/>
    <property type="match status" value="1"/>
</dbReference>
<accession>A0A5E7BXV3</accession>
<dbReference type="SUPFAM" id="SSF89796">
    <property type="entry name" value="CoA-transferase family III (CaiB/BaiF)"/>
    <property type="match status" value="1"/>
</dbReference>
<feature type="region of interest" description="Disordered" evidence="1">
    <location>
        <begin position="331"/>
        <end position="352"/>
    </location>
</feature>
<organism evidence="2 3">
    <name type="scientific">Pseudomonas fluorescens</name>
    <dbReference type="NCBI Taxonomy" id="294"/>
    <lineage>
        <taxon>Bacteria</taxon>
        <taxon>Pseudomonadati</taxon>
        <taxon>Pseudomonadota</taxon>
        <taxon>Gammaproteobacteria</taxon>
        <taxon>Pseudomonadales</taxon>
        <taxon>Pseudomonadaceae</taxon>
        <taxon>Pseudomonas</taxon>
    </lineage>
</organism>
<dbReference type="GO" id="GO:0016740">
    <property type="term" value="F:transferase activity"/>
    <property type="evidence" value="ECO:0007669"/>
    <property type="project" value="UniProtKB-KW"/>
</dbReference>
<dbReference type="RefSeq" id="WP_150764669.1">
    <property type="nucleotide sequence ID" value="NZ_CABVHW010000006.1"/>
</dbReference>
<dbReference type="InterPro" id="IPR050509">
    <property type="entry name" value="CoA-transferase_III"/>
</dbReference>